<organism evidence="2 3">
    <name type="scientific">Clostridium tetani</name>
    <dbReference type="NCBI Taxonomy" id="1513"/>
    <lineage>
        <taxon>Bacteria</taxon>
        <taxon>Bacillati</taxon>
        <taxon>Bacillota</taxon>
        <taxon>Clostridia</taxon>
        <taxon>Eubacteriales</taxon>
        <taxon>Clostridiaceae</taxon>
        <taxon>Clostridium</taxon>
    </lineage>
</organism>
<feature type="domain" description="Two component regulator three Y" evidence="1">
    <location>
        <begin position="321"/>
        <end position="384"/>
    </location>
</feature>
<dbReference type="InterPro" id="IPR011123">
    <property type="entry name" value="Y_Y_Y"/>
</dbReference>
<feature type="domain" description="Two component regulator three Y" evidence="1">
    <location>
        <begin position="513"/>
        <end position="578"/>
    </location>
</feature>
<name>A0A4Q0V9W2_CLOTA</name>
<feature type="domain" description="Two component regulator three Y" evidence="1">
    <location>
        <begin position="417"/>
        <end position="481"/>
    </location>
</feature>
<comment type="caution">
    <text evidence="2">The sequence shown here is derived from an EMBL/GenBank/DDBJ whole genome shotgun (WGS) entry which is preliminary data.</text>
</comment>
<accession>A0A4Q0V9W2</accession>
<feature type="domain" description="Two component regulator three Y" evidence="1">
    <location>
        <begin position="34"/>
        <end position="97"/>
    </location>
</feature>
<dbReference type="EMBL" id="QMAP01000017">
    <property type="protein sequence ID" value="RXI44560.1"/>
    <property type="molecule type" value="Genomic_DNA"/>
</dbReference>
<proteinExistence type="predicted"/>
<dbReference type="AlphaFoldDB" id="A0A4Q0V9W2"/>
<evidence type="ECO:0000313" key="2">
    <source>
        <dbReference type="EMBL" id="RXI44560.1"/>
    </source>
</evidence>
<feature type="domain" description="Two component regulator three Y" evidence="1">
    <location>
        <begin position="128"/>
        <end position="191"/>
    </location>
</feature>
<protein>
    <submittedName>
        <fullName evidence="2">Triple tyrosine motif-containing protein</fullName>
    </submittedName>
</protein>
<dbReference type="NCBIfam" id="NF010681">
    <property type="entry name" value="PRK14081.1"/>
    <property type="match status" value="1"/>
</dbReference>
<reference evidence="2 3" key="1">
    <citation type="submission" date="2018-06" db="EMBL/GenBank/DDBJ databases">
        <title>Genome conservation of Clostridium tetani.</title>
        <authorList>
            <person name="Bruggemann H."/>
            <person name="Popoff M.R."/>
        </authorList>
    </citation>
    <scope>NUCLEOTIDE SEQUENCE [LARGE SCALE GENOMIC DNA]</scope>
    <source>
        <strain evidence="2 3">2017.061</strain>
    </source>
</reference>
<dbReference type="Proteomes" id="UP000290921">
    <property type="component" value="Unassembled WGS sequence"/>
</dbReference>
<sequence>MWGELIMNEIFIHFSLESPQEKNKNINIKVENKLNERLMYKFFIGCNGIWKLLREFDYNNSFLWAPKEDGKYTIMVQGKSENKKNGFDYIARSDFIIGKSQEKLIDSIQLNKHYFKVGEKLNIKVKGKRERLLYRYWIRENFKWAIIKDYRPEESLSIPLVRGGNNEILVECKRVDSDKDYDDFARVQFKVDNLEKVEVKDFRFLSRELIAGEELVFQVEVTKEEDRIVLYKFVKIHEDGYKECIQDYSTKRMITYVENKVGNYKLMCYVKDMYSLEEFDDRAILNFTVRKYKEVKIREIITDKLSPQQINKKILLKPVVDGGEDLLYKYVICGPEEKNTGFITDNNFLWRPTLAGEYKIELYVKDKSFKGEYEAKKEIDFEIHEIRTNIINIDKVEMDKGEKILIGDEITIKVKASGGINFRYSFSIKRDGVQEKNIKYSKDNSIIFTPEKCGEYEIEIRVKEKNSNNEYDAIKNINFKVYEFFHAQIRCILYPIKDFFICKDNIPIEVIATKGKDILIKYIIRINDQKVEETDYIKSFKYEVVPKCAGLYKIEIYAKNKKSKEKFDDKKEIKIMVKDSLPITNTKLKSSENYARVNEAITFIAESSGGKDKVYEFYVKEKDEWRKVQNYSNKNYYSFIPFSKGNYNVLVLCRSYHKKRAYEDYDMCKFVVE</sequence>
<evidence type="ECO:0000313" key="3">
    <source>
        <dbReference type="Proteomes" id="UP000290921"/>
    </source>
</evidence>
<evidence type="ECO:0000259" key="1">
    <source>
        <dbReference type="Pfam" id="PF07495"/>
    </source>
</evidence>
<gene>
    <name evidence="2" type="ORF">DP130_13130</name>
</gene>
<feature type="domain" description="Two component regulator three Y" evidence="1">
    <location>
        <begin position="226"/>
        <end position="289"/>
    </location>
</feature>
<dbReference type="Pfam" id="PF07495">
    <property type="entry name" value="Y_Y_Y"/>
    <property type="match status" value="6"/>
</dbReference>